<proteinExistence type="predicted"/>
<organism evidence="2 3">
    <name type="scientific">Candidatus Gallipaludibacter merdavium</name>
    <dbReference type="NCBI Taxonomy" id="2840839"/>
    <lineage>
        <taxon>Bacteria</taxon>
        <taxon>Pseudomonadati</taxon>
        <taxon>Bacteroidota</taxon>
        <taxon>Bacteroidia</taxon>
        <taxon>Bacteroidales</taxon>
        <taxon>Candidatus Gallipaludibacter</taxon>
    </lineage>
</organism>
<protein>
    <submittedName>
        <fullName evidence="2">Collagen-like protein</fullName>
    </submittedName>
</protein>
<feature type="compositionally biased region" description="Low complexity" evidence="1">
    <location>
        <begin position="119"/>
        <end position="138"/>
    </location>
</feature>
<dbReference type="Gene3D" id="1.20.5.320">
    <property type="entry name" value="6-Phosphogluconate Dehydrogenase, domain 3"/>
    <property type="match status" value="1"/>
</dbReference>
<dbReference type="Pfam" id="PF01391">
    <property type="entry name" value="Collagen"/>
    <property type="match status" value="1"/>
</dbReference>
<keyword evidence="2" id="KW-0176">Collagen</keyword>
<evidence type="ECO:0000313" key="2">
    <source>
        <dbReference type="EMBL" id="MBO8460131.1"/>
    </source>
</evidence>
<comment type="caution">
    <text evidence="2">The sequence shown here is derived from an EMBL/GenBank/DDBJ whole genome shotgun (WGS) entry which is preliminary data.</text>
</comment>
<dbReference type="PANTHER" id="PTHR24637">
    <property type="entry name" value="COLLAGEN"/>
    <property type="match status" value="1"/>
</dbReference>
<gene>
    <name evidence="2" type="ORF">IAA73_07360</name>
</gene>
<reference evidence="2" key="1">
    <citation type="submission" date="2020-10" db="EMBL/GenBank/DDBJ databases">
        <authorList>
            <person name="Gilroy R."/>
        </authorList>
    </citation>
    <scope>NUCLEOTIDE SEQUENCE</scope>
    <source>
        <strain evidence="2">G3-3990</strain>
    </source>
</reference>
<accession>A0A9D9HTX1</accession>
<reference evidence="2" key="2">
    <citation type="journal article" date="2021" name="PeerJ">
        <title>Extensive microbial diversity within the chicken gut microbiome revealed by metagenomics and culture.</title>
        <authorList>
            <person name="Gilroy R."/>
            <person name="Ravi A."/>
            <person name="Getino M."/>
            <person name="Pursley I."/>
            <person name="Horton D.L."/>
            <person name="Alikhan N.F."/>
            <person name="Baker D."/>
            <person name="Gharbi K."/>
            <person name="Hall N."/>
            <person name="Watson M."/>
            <person name="Adriaenssens E.M."/>
            <person name="Foster-Nyarko E."/>
            <person name="Jarju S."/>
            <person name="Secka A."/>
            <person name="Antonio M."/>
            <person name="Oren A."/>
            <person name="Chaudhuri R.R."/>
            <person name="La Ragione R."/>
            <person name="Hildebrand F."/>
            <person name="Pallen M.J."/>
        </authorList>
    </citation>
    <scope>NUCLEOTIDE SEQUENCE</scope>
    <source>
        <strain evidence="2">G3-3990</strain>
    </source>
</reference>
<dbReference type="InterPro" id="IPR008160">
    <property type="entry name" value="Collagen"/>
</dbReference>
<feature type="region of interest" description="Disordered" evidence="1">
    <location>
        <begin position="93"/>
        <end position="138"/>
    </location>
</feature>
<feature type="compositionally biased region" description="Low complexity" evidence="1">
    <location>
        <begin position="98"/>
        <end position="110"/>
    </location>
</feature>
<sequence>MQGMQPNMFDAITMDNSKTRVFDLDVTEGMMICIVSKTEVKAAKMIVKPKNTSGGVSNITNASASIDNNTGVPSVDVTLSEGVLSFDFKNLKGEKGETGAQGQTGPQGAQGEKGEKGDTGAQGPQGQQGQQGVKGDTGAKITSIELTITGTTISGTAHLDDESTASITGTYTAG</sequence>
<dbReference type="PANTHER" id="PTHR24637:SF417">
    <property type="entry name" value="COL_CUTICLE_N DOMAIN-CONTAINING PROTEIN"/>
    <property type="match status" value="1"/>
</dbReference>
<evidence type="ECO:0000256" key="1">
    <source>
        <dbReference type="SAM" id="MobiDB-lite"/>
    </source>
</evidence>
<dbReference type="Proteomes" id="UP000823641">
    <property type="component" value="Unassembled WGS sequence"/>
</dbReference>
<name>A0A9D9HTX1_9BACT</name>
<dbReference type="EMBL" id="JADIMG010000072">
    <property type="protein sequence ID" value="MBO8460131.1"/>
    <property type="molecule type" value="Genomic_DNA"/>
</dbReference>
<evidence type="ECO:0000313" key="3">
    <source>
        <dbReference type="Proteomes" id="UP000823641"/>
    </source>
</evidence>
<dbReference type="AlphaFoldDB" id="A0A9D9HTX1"/>